<reference evidence="1 2" key="1">
    <citation type="submission" date="2017-04" db="EMBL/GenBank/DDBJ databases">
        <authorList>
            <person name="Afonso C.L."/>
            <person name="Miller P.J."/>
            <person name="Scott M.A."/>
            <person name="Spackman E."/>
            <person name="Goraichik I."/>
            <person name="Dimitrov K.M."/>
            <person name="Suarez D.L."/>
            <person name="Swayne D.E."/>
        </authorList>
    </citation>
    <scope>NUCLEOTIDE SEQUENCE [LARGE SCALE GENOMIC DNA]</scope>
    <source>
        <strain evidence="1 2">DSM 26133</strain>
    </source>
</reference>
<accession>A0A1W2G7V8</accession>
<organism evidence="1 2">
    <name type="scientific">Reichenbachiella faecimaris</name>
    <dbReference type="NCBI Taxonomy" id="692418"/>
    <lineage>
        <taxon>Bacteria</taxon>
        <taxon>Pseudomonadati</taxon>
        <taxon>Bacteroidota</taxon>
        <taxon>Cytophagia</taxon>
        <taxon>Cytophagales</taxon>
        <taxon>Reichenbachiellaceae</taxon>
        <taxon>Reichenbachiella</taxon>
    </lineage>
</organism>
<dbReference type="Proteomes" id="UP000192472">
    <property type="component" value="Unassembled WGS sequence"/>
</dbReference>
<name>A0A1W2G7V8_REIFA</name>
<evidence type="ECO:0000313" key="1">
    <source>
        <dbReference type="EMBL" id="SMD32757.1"/>
    </source>
</evidence>
<sequence length="71" mass="8067">MAGFVLEPKYWKYSSAADYAGRKDFGILIMFDCKRNGYKLQARTSGGLRKQHVNKVLVENFISKGLVHSNI</sequence>
<proteinExistence type="predicted"/>
<evidence type="ECO:0000313" key="2">
    <source>
        <dbReference type="Proteomes" id="UP000192472"/>
    </source>
</evidence>
<protein>
    <submittedName>
        <fullName evidence="1">Uncharacterized protein</fullName>
    </submittedName>
</protein>
<dbReference type="AlphaFoldDB" id="A0A1W2G7V8"/>
<gene>
    <name evidence="1" type="ORF">SAMN04488029_1108</name>
</gene>
<keyword evidence="2" id="KW-1185">Reference proteome</keyword>
<dbReference type="RefSeq" id="WP_084371403.1">
    <property type="nucleotide sequence ID" value="NZ_FWYF01000001.1"/>
</dbReference>
<dbReference type="EMBL" id="FWYF01000001">
    <property type="protein sequence ID" value="SMD32757.1"/>
    <property type="molecule type" value="Genomic_DNA"/>
</dbReference>